<sequence length="380" mass="41087">MSQLQNGGFQGSAIDLSNAQVFIPEIWSTEVRKYRDTKFYLKQAATVIPFEGRKGDTIRMPNISRMAIYDKLPQTPVNLQARTESDFTFTVTKYKESSFMIEDIVNIQSQYALRTHYTREAGYALTRDLDNFLLAHRAVANSFPSQRIYSYGAGLLGDGTLDAHINGTPAGITLAAILLAKRKLDEADVPQEGRIMIVSPAQYAQLLTINQFVSKDFQNGSPITDGIVGSIFNITVMMTTQIGFNSNTGYRNGQDSPLQPTPGVVGSPYLPDQHGTVNGDTVGSASDISIAGGWRGLPVFSGGIANALDGGQTLGVNGGTSWHTALVTHPSWLGYGIQQSPKVESSRETMYLADAVVSSHLYGAKVLRNDAAVVIHTSGV</sequence>
<accession>A0A7G3WH52</accession>
<proteinExistence type="predicted"/>
<dbReference type="Pfam" id="PF19821">
    <property type="entry name" value="Phage_capsid_2"/>
    <property type="match status" value="1"/>
</dbReference>
<organism evidence="1 2">
    <name type="scientific">Arthronema virus TR020</name>
    <dbReference type="NCBI Taxonomy" id="2736280"/>
    <lineage>
        <taxon>Viruses</taxon>
        <taxon>Duplodnaviria</taxon>
        <taxon>Heunggongvirae</taxon>
        <taxon>Uroviricota</taxon>
        <taxon>Caudoviricetes</taxon>
        <taxon>Saffermanviridae</taxon>
        <taxon>Arthrovirus</taxon>
        <taxon>Arthrovirus TR020</taxon>
    </lineage>
</organism>
<evidence type="ECO:0000313" key="1">
    <source>
        <dbReference type="EMBL" id="QKE60852.1"/>
    </source>
</evidence>
<reference evidence="1 2" key="1">
    <citation type="journal article" date="2020" name="Microb. Ecol.">
        <title>Novel Virus on Filamentous Arthronema africanum Cyanobacterium.</title>
        <authorList>
            <person name="Petrzik K."/>
            <person name="Lukavsky J."/>
            <person name="Koloniuk I."/>
        </authorList>
    </citation>
    <scope>NUCLEOTIDE SEQUENCE [LARGE SCALE GENOMIC DNA]</scope>
</reference>
<dbReference type="EMBL" id="MT457475">
    <property type="protein sequence ID" value="QKE60852.1"/>
    <property type="molecule type" value="Genomic_DNA"/>
</dbReference>
<keyword evidence="2" id="KW-1185">Reference proteome</keyword>
<name>A0A7G3WH52_9CAUD</name>
<evidence type="ECO:0000313" key="2">
    <source>
        <dbReference type="Proteomes" id="UP000516780"/>
    </source>
</evidence>
<dbReference type="InterPro" id="IPR045565">
    <property type="entry name" value="Phage_capsid_2"/>
</dbReference>
<protein>
    <submittedName>
        <fullName evidence="1">Capsid protein</fullName>
    </submittedName>
</protein>
<dbReference type="Proteomes" id="UP000516780">
    <property type="component" value="Segment"/>
</dbReference>